<protein>
    <submittedName>
        <fullName evidence="5">NADH-quinone oxidoreductase subunit D</fullName>
    </submittedName>
</protein>
<dbReference type="InterPro" id="IPR001135">
    <property type="entry name" value="NADH_Q_OxRdtase_suD"/>
</dbReference>
<dbReference type="InterPro" id="IPR052197">
    <property type="entry name" value="ComplexI_49kDa-like"/>
</dbReference>
<organism evidence="5 6">
    <name type="scientific">Gordonia asplenii</name>
    <dbReference type="NCBI Taxonomy" id="2725283"/>
    <lineage>
        <taxon>Bacteria</taxon>
        <taxon>Bacillati</taxon>
        <taxon>Actinomycetota</taxon>
        <taxon>Actinomycetes</taxon>
        <taxon>Mycobacteriales</taxon>
        <taxon>Gordoniaceae</taxon>
        <taxon>Gordonia</taxon>
    </lineage>
</organism>
<evidence type="ECO:0000259" key="4">
    <source>
        <dbReference type="Pfam" id="PF00346"/>
    </source>
</evidence>
<dbReference type="GO" id="GO:0048038">
    <property type="term" value="F:quinone binding"/>
    <property type="evidence" value="ECO:0007669"/>
    <property type="project" value="InterPro"/>
</dbReference>
<name>A0A848LA87_9ACTN</name>
<dbReference type="PANTHER" id="PTHR43485:SF1">
    <property type="entry name" value="FORMATE HYDROGENLYASE SUBUNIT 5-RELATED"/>
    <property type="match status" value="1"/>
</dbReference>
<sequence length="508" mass="54774">MTSAASAALDATARAARWRRRVLDALGRPGTRLAGLYCSHNGDDDRVVIHALIAEAASIARISEHLDADATGRIAYPALSPGVPAAFWYERALHDLSGVIPVGHPRLERLLLPPNVIDDPPRPGRAVPQQQSRLHGVDELGPVDLQSPGIFSLPYGPVRSGVSESIEFLIETPGEDIPYLTIRPHYKHRGLAKRFEGLTPSDAVLVAERVEGVATVAHALAFSHAVENAAHIDVPDLGKAVRVIHAELERIATHLDVVAGLCEAAGLAVAVARFTWHKENIMRLVSALCGNRFGRSVVVPGGVADSPQLTGGQIADALTTITDRVRSDRDELMDTSTFLDRLRGTGRLDPGSAARHGALGPIGRACAVSNDCRIDRAYDDYREFGMRVSAHDTGGDVLARLNMRWQEMDTSTELIIRAARRLSDRSGERFATVPDSIPDGVGLGWAEAAAGEVLYSVHFRGGLIERCFARSPALHNLLLFRHAFGSDIFTDFAFIEASFGLSYAGVAM</sequence>
<evidence type="ECO:0000313" key="6">
    <source>
        <dbReference type="Proteomes" id="UP000550729"/>
    </source>
</evidence>
<evidence type="ECO:0000313" key="5">
    <source>
        <dbReference type="EMBL" id="NMO04488.1"/>
    </source>
</evidence>
<dbReference type="Gene3D" id="1.10.645.10">
    <property type="entry name" value="Cytochrome-c3 Hydrogenase, chain B"/>
    <property type="match status" value="1"/>
</dbReference>
<feature type="domain" description="NADH-quinone oxidoreductase subunit D" evidence="4">
    <location>
        <begin position="277"/>
        <end position="424"/>
    </location>
</feature>
<dbReference type="InterPro" id="IPR001501">
    <property type="entry name" value="Ni-dep_hyd_lsu"/>
</dbReference>
<keyword evidence="2" id="KW-0520">NAD</keyword>
<dbReference type="InterPro" id="IPR029014">
    <property type="entry name" value="NiFe-Hase_large"/>
</dbReference>
<evidence type="ECO:0000256" key="2">
    <source>
        <dbReference type="ARBA" id="ARBA00023027"/>
    </source>
</evidence>
<dbReference type="InterPro" id="IPR001268">
    <property type="entry name" value="NADH_UbQ_OxRdtase_30kDa_su"/>
</dbReference>
<keyword evidence="6" id="KW-1185">Reference proteome</keyword>
<dbReference type="PANTHER" id="PTHR43485">
    <property type="entry name" value="HYDROGENASE-4 COMPONENT G"/>
    <property type="match status" value="1"/>
</dbReference>
<feature type="domain" description="NADH:ubiquinone oxidoreductase 30kDa subunit" evidence="3">
    <location>
        <begin position="35"/>
        <end position="122"/>
    </location>
</feature>
<dbReference type="RefSeq" id="WP_170196993.1">
    <property type="nucleotide sequence ID" value="NZ_JABBNB010000036.1"/>
</dbReference>
<dbReference type="GO" id="GO:0016651">
    <property type="term" value="F:oxidoreductase activity, acting on NAD(P)H"/>
    <property type="evidence" value="ECO:0007669"/>
    <property type="project" value="InterPro"/>
</dbReference>
<dbReference type="SUPFAM" id="SSF143243">
    <property type="entry name" value="Nqo5-like"/>
    <property type="match status" value="1"/>
</dbReference>
<proteinExistence type="predicted"/>
<evidence type="ECO:0000259" key="3">
    <source>
        <dbReference type="Pfam" id="PF00329"/>
    </source>
</evidence>
<accession>A0A848LA87</accession>
<dbReference type="Pfam" id="PF00346">
    <property type="entry name" value="Complex1_49kDa"/>
    <property type="match status" value="1"/>
</dbReference>
<dbReference type="GO" id="GO:0008137">
    <property type="term" value="F:NADH dehydrogenase (ubiquinone) activity"/>
    <property type="evidence" value="ECO:0007669"/>
    <property type="project" value="InterPro"/>
</dbReference>
<dbReference type="GO" id="GO:0051287">
    <property type="term" value="F:NAD binding"/>
    <property type="evidence" value="ECO:0007669"/>
    <property type="project" value="InterPro"/>
</dbReference>
<gene>
    <name evidence="5" type="ORF">HH308_25035</name>
</gene>
<dbReference type="AlphaFoldDB" id="A0A848LA87"/>
<dbReference type="GO" id="GO:0016151">
    <property type="term" value="F:nickel cation binding"/>
    <property type="evidence" value="ECO:0007669"/>
    <property type="project" value="InterPro"/>
</dbReference>
<comment type="caution">
    <text evidence="5">The sequence shown here is derived from an EMBL/GenBank/DDBJ whole genome shotgun (WGS) entry which is preliminary data.</text>
</comment>
<dbReference type="EMBL" id="JABBNB010000036">
    <property type="protein sequence ID" value="NMO04488.1"/>
    <property type="molecule type" value="Genomic_DNA"/>
</dbReference>
<evidence type="ECO:0000256" key="1">
    <source>
        <dbReference type="ARBA" id="ARBA00023002"/>
    </source>
</evidence>
<dbReference type="SUPFAM" id="SSF56762">
    <property type="entry name" value="HydB/Nqo4-like"/>
    <property type="match status" value="1"/>
</dbReference>
<reference evidence="5 6" key="1">
    <citation type="submission" date="2020-04" db="EMBL/GenBank/DDBJ databases">
        <title>Gordonia sp. nov. TBRC 11910.</title>
        <authorList>
            <person name="Suriyachadkun C."/>
        </authorList>
    </citation>
    <scope>NUCLEOTIDE SEQUENCE [LARGE SCALE GENOMIC DNA]</scope>
    <source>
        <strain evidence="5 6">TBRC 11910</strain>
    </source>
</reference>
<dbReference type="InterPro" id="IPR037232">
    <property type="entry name" value="NADH_quin_OxRdtase_su_C/D-like"/>
</dbReference>
<dbReference type="Proteomes" id="UP000550729">
    <property type="component" value="Unassembled WGS sequence"/>
</dbReference>
<keyword evidence="1" id="KW-0560">Oxidoreductase</keyword>
<dbReference type="Pfam" id="PF00329">
    <property type="entry name" value="Complex1_30kDa"/>
    <property type="match status" value="1"/>
</dbReference>
<dbReference type="Pfam" id="PF00374">
    <property type="entry name" value="NiFeSe_Hases"/>
    <property type="match status" value="1"/>
</dbReference>